<evidence type="ECO:0000256" key="1">
    <source>
        <dbReference type="ARBA" id="ARBA00004141"/>
    </source>
</evidence>
<comment type="caution">
    <text evidence="9">The sequence shown here is derived from an EMBL/GenBank/DDBJ whole genome shotgun (WGS) entry which is preliminary data.</text>
</comment>
<reference evidence="9 10" key="1">
    <citation type="submission" date="2018-05" db="EMBL/GenBank/DDBJ databases">
        <title>Genome sequencing and assembly of the regulated plant pathogen Lachnellula willkommii and related sister species for the development of diagnostic species identification markers.</title>
        <authorList>
            <person name="Giroux E."/>
            <person name="Bilodeau G."/>
        </authorList>
    </citation>
    <scope>NUCLEOTIDE SEQUENCE [LARGE SCALE GENOMIC DNA]</scope>
    <source>
        <strain evidence="9 10">CBS 160.35</strain>
    </source>
</reference>
<dbReference type="Pfam" id="PF01490">
    <property type="entry name" value="Aa_trans"/>
    <property type="match status" value="1"/>
</dbReference>
<dbReference type="Proteomes" id="UP000443090">
    <property type="component" value="Unassembled WGS sequence"/>
</dbReference>
<dbReference type="GO" id="GO:0015179">
    <property type="term" value="F:L-amino acid transmembrane transporter activity"/>
    <property type="evidence" value="ECO:0007669"/>
    <property type="project" value="TreeGrafter"/>
</dbReference>
<dbReference type="PANTHER" id="PTHR22950:SF461">
    <property type="entry name" value="AMINO ACID TRANSPORTER TRANSMEMBRANE DOMAIN-CONTAINING PROTEIN"/>
    <property type="match status" value="1"/>
</dbReference>
<dbReference type="InterPro" id="IPR013057">
    <property type="entry name" value="AA_transpt_TM"/>
</dbReference>
<dbReference type="AlphaFoldDB" id="A0A8H8S1Z5"/>
<dbReference type="EMBL" id="QGMI01000160">
    <property type="protein sequence ID" value="TVY46247.1"/>
    <property type="molecule type" value="Genomic_DNA"/>
</dbReference>
<evidence type="ECO:0000256" key="4">
    <source>
        <dbReference type="ARBA" id="ARBA00022989"/>
    </source>
</evidence>
<evidence type="ECO:0000256" key="6">
    <source>
        <dbReference type="SAM" id="MobiDB-lite"/>
    </source>
</evidence>
<feature type="transmembrane region" description="Helical" evidence="7">
    <location>
        <begin position="395"/>
        <end position="417"/>
    </location>
</feature>
<feature type="transmembrane region" description="Helical" evidence="7">
    <location>
        <begin position="573"/>
        <end position="591"/>
    </location>
</feature>
<name>A0A8H8S1Z5_9HELO</name>
<comment type="subcellular location">
    <subcellularLocation>
        <location evidence="1">Membrane</location>
        <topology evidence="1">Multi-pass membrane protein</topology>
    </subcellularLocation>
</comment>
<comment type="similarity">
    <text evidence="2">Belongs to the amino acid/polyamine transporter 2 family.</text>
</comment>
<feature type="domain" description="Amino acid transporter transmembrane" evidence="8">
    <location>
        <begin position="144"/>
        <end position="539"/>
    </location>
</feature>
<feature type="transmembrane region" description="Helical" evidence="7">
    <location>
        <begin position="262"/>
        <end position="281"/>
    </location>
</feature>
<evidence type="ECO:0000256" key="2">
    <source>
        <dbReference type="ARBA" id="ARBA00008066"/>
    </source>
</evidence>
<evidence type="ECO:0000256" key="7">
    <source>
        <dbReference type="SAM" id="Phobius"/>
    </source>
</evidence>
<feature type="transmembrane region" description="Helical" evidence="7">
    <location>
        <begin position="483"/>
        <end position="503"/>
    </location>
</feature>
<evidence type="ECO:0000313" key="9">
    <source>
        <dbReference type="EMBL" id="TVY46247.1"/>
    </source>
</evidence>
<organism evidence="9 10">
    <name type="scientific">Lachnellula occidentalis</name>
    <dbReference type="NCBI Taxonomy" id="215460"/>
    <lineage>
        <taxon>Eukaryota</taxon>
        <taxon>Fungi</taxon>
        <taxon>Dikarya</taxon>
        <taxon>Ascomycota</taxon>
        <taxon>Pezizomycotina</taxon>
        <taxon>Leotiomycetes</taxon>
        <taxon>Helotiales</taxon>
        <taxon>Lachnaceae</taxon>
        <taxon>Lachnellula</taxon>
    </lineage>
</organism>
<accession>A0A8H8S1Z5</accession>
<evidence type="ECO:0000256" key="5">
    <source>
        <dbReference type="ARBA" id="ARBA00023136"/>
    </source>
</evidence>
<evidence type="ECO:0000313" key="10">
    <source>
        <dbReference type="Proteomes" id="UP000443090"/>
    </source>
</evidence>
<dbReference type="GO" id="GO:0016020">
    <property type="term" value="C:membrane"/>
    <property type="evidence" value="ECO:0007669"/>
    <property type="project" value="UniProtKB-SubCell"/>
</dbReference>
<feature type="transmembrane region" description="Helical" evidence="7">
    <location>
        <begin position="437"/>
        <end position="463"/>
    </location>
</feature>
<keyword evidence="5 7" id="KW-0472">Membrane</keyword>
<feature type="transmembrane region" description="Helical" evidence="7">
    <location>
        <begin position="293"/>
        <end position="313"/>
    </location>
</feature>
<keyword evidence="10" id="KW-1185">Reference proteome</keyword>
<keyword evidence="3 7" id="KW-0812">Transmembrane</keyword>
<keyword evidence="4 7" id="KW-1133">Transmembrane helix</keyword>
<feature type="transmembrane region" description="Helical" evidence="7">
    <location>
        <begin position="365"/>
        <end position="383"/>
    </location>
</feature>
<feature type="transmembrane region" description="Helical" evidence="7">
    <location>
        <begin position="229"/>
        <end position="250"/>
    </location>
</feature>
<feature type="transmembrane region" description="Helical" evidence="7">
    <location>
        <begin position="145"/>
        <end position="164"/>
    </location>
</feature>
<sequence length="614" mass="66164">MSNLANLALDGGDPRLSTDPGDAAMKKEEGVFSADSDQGITPAIRPQNRAAHDPSVTFAEYAYYAAKTRAEEEEHVGDIAASQSWVQMIFPSKSGMGASNVSSADKQGAEINANMNLAKAENRDHITAEEWTNASRALRTATKSAIFYLITTDILGPFGLPYAFATTGWGTWRTAADKLCSPGITLFTVFGVLAGYSGYLLWSIFMGMDSYEFPIKTYGDMGFRLMGRWTRYLFNILQSIQLILSVGLIIVSNGEALSQAAKFKLCFAICCLVWTLSGFFFGQVRTLQKFGWLANAAVWINVICMIITMGAAAHSAPNYKGAAESAGATLNGGISITPDSNGVYPAVQHSGGLPPSGNFAGSVNGAMQAVFSYGGAMIFPEFMSEMRYPRDFLKGMWAAQSFIYLIYMFYGLFMYGYQGQYVINPSYLGIGKYNLQTAGNVFAMISALIAAALYGNIGIKVMYNSIFVELFHAPPLHTKAGKLVWVGLIPVYWSIAFAIGAGIPDFSGLTGIVAAVCILQFTYTFPPMLSLAYMMNKNTAGEFDPATGTETTTGKGLIKGFFADKWYMNCFNLIYMLGALAMAGLGSYAAIENLIAAFASGATNSFVCKSPLDG</sequence>
<evidence type="ECO:0000256" key="3">
    <source>
        <dbReference type="ARBA" id="ARBA00022692"/>
    </source>
</evidence>
<dbReference type="PANTHER" id="PTHR22950">
    <property type="entry name" value="AMINO ACID TRANSPORTER"/>
    <property type="match status" value="1"/>
</dbReference>
<gene>
    <name evidence="9" type="primary">mtr_9</name>
    <name evidence="9" type="ORF">LOCC1_G004355</name>
</gene>
<evidence type="ECO:0000259" key="8">
    <source>
        <dbReference type="Pfam" id="PF01490"/>
    </source>
</evidence>
<dbReference type="OrthoDB" id="40134at2759"/>
<feature type="transmembrane region" description="Helical" evidence="7">
    <location>
        <begin position="184"/>
        <end position="208"/>
    </location>
</feature>
<proteinExistence type="inferred from homology"/>
<protein>
    <submittedName>
        <fullName evidence="9">N amino acid transport system protein</fullName>
    </submittedName>
</protein>
<feature type="region of interest" description="Disordered" evidence="6">
    <location>
        <begin position="1"/>
        <end position="23"/>
    </location>
</feature>
<feature type="transmembrane region" description="Helical" evidence="7">
    <location>
        <begin position="509"/>
        <end position="529"/>
    </location>
</feature>